<sequence length="414" mass="45354">MTAVAGLRGTGDWGTDERPKNFREMILWRSPNGSAPIFALTAKAQKESTDDPEFSWWDEPNDLLRLQVAGAISDTAQQQITVDSSDNSTSAPGSAWGLATHLVAGDLLLVEPTADNATYDHEIIEVLTVVSTTVFTATRGVCGTSAATIVNDAFLLKIGNRFAEGTAEADASTRNPTKYFNYTQIFKTVYELTRTASVTRTRTGDPLRNDKKRKSFDHARDIELAMLFGQKNETTGTNGKPMRTMDGIRKFIPSATTTILTNGWTLETFLDAVSPVFDFDSPAGDTRLAFCGNSALNFFNKQIASASGHTAINLNVSQKEKVFGVNFIEYILPQGRLLLKTHPLLNRHSLYKNSMFILDFSSIRWRPLKGGDTKFQDNIQAKGEDVIRGQWLTEAGIEVRGGGLTNGYIGGFGA</sequence>
<protein>
    <submittedName>
        <fullName evidence="1">Uncharacterized protein</fullName>
    </submittedName>
</protein>
<dbReference type="EMBL" id="LAZR01000324">
    <property type="protein sequence ID" value="KKN74554.1"/>
    <property type="molecule type" value="Genomic_DNA"/>
</dbReference>
<dbReference type="Pfam" id="PF17236">
    <property type="entry name" value="SU10_MCP"/>
    <property type="match status" value="1"/>
</dbReference>
<name>A0A0F9T5S2_9ZZZZ</name>
<dbReference type="AlphaFoldDB" id="A0A0F9T5S2"/>
<gene>
    <name evidence="1" type="ORF">LCGC14_0389710</name>
</gene>
<reference evidence="1" key="1">
    <citation type="journal article" date="2015" name="Nature">
        <title>Complex archaea that bridge the gap between prokaryotes and eukaryotes.</title>
        <authorList>
            <person name="Spang A."/>
            <person name="Saw J.H."/>
            <person name="Jorgensen S.L."/>
            <person name="Zaremba-Niedzwiedzka K."/>
            <person name="Martijn J."/>
            <person name="Lind A.E."/>
            <person name="van Eijk R."/>
            <person name="Schleper C."/>
            <person name="Guy L."/>
            <person name="Ettema T.J."/>
        </authorList>
    </citation>
    <scope>NUCLEOTIDE SEQUENCE</scope>
</reference>
<evidence type="ECO:0000313" key="1">
    <source>
        <dbReference type="EMBL" id="KKN74554.1"/>
    </source>
</evidence>
<organism evidence="1">
    <name type="scientific">marine sediment metagenome</name>
    <dbReference type="NCBI Taxonomy" id="412755"/>
    <lineage>
        <taxon>unclassified sequences</taxon>
        <taxon>metagenomes</taxon>
        <taxon>ecological metagenomes</taxon>
    </lineage>
</organism>
<comment type="caution">
    <text evidence="1">The sequence shown here is derived from an EMBL/GenBank/DDBJ whole genome shotgun (WGS) entry which is preliminary data.</text>
</comment>
<proteinExistence type="predicted"/>
<dbReference type="InterPro" id="IPR035198">
    <property type="entry name" value="SU10_MCP"/>
</dbReference>
<accession>A0A0F9T5S2</accession>